<accession>A0ABN1MQ81</accession>
<dbReference type="EMBL" id="BAAAFH010000007">
    <property type="protein sequence ID" value="GAA0875010.1"/>
    <property type="molecule type" value="Genomic_DNA"/>
</dbReference>
<gene>
    <name evidence="1" type="ORF">GCM10009118_14180</name>
</gene>
<dbReference type="Pfam" id="PF17653">
    <property type="entry name" value="DUF5522"/>
    <property type="match status" value="1"/>
</dbReference>
<keyword evidence="2" id="KW-1185">Reference proteome</keyword>
<evidence type="ECO:0000313" key="1">
    <source>
        <dbReference type="EMBL" id="GAA0875010.1"/>
    </source>
</evidence>
<proteinExistence type="predicted"/>
<dbReference type="InterPro" id="IPR040807">
    <property type="entry name" value="DUF5522"/>
</dbReference>
<protein>
    <submittedName>
        <fullName evidence="1">Uncharacterized protein</fullName>
    </submittedName>
</protein>
<dbReference type="RefSeq" id="WP_343786023.1">
    <property type="nucleotide sequence ID" value="NZ_BAAAFH010000007.1"/>
</dbReference>
<sequence>MSDDMSGFSKRKQLDDEDYYLSEEGYIVFKAAYHLKRGYCCKSGCRHCPYGYNKKTGQIDDKKSS</sequence>
<evidence type="ECO:0000313" key="2">
    <source>
        <dbReference type="Proteomes" id="UP001501126"/>
    </source>
</evidence>
<dbReference type="Proteomes" id="UP001501126">
    <property type="component" value="Unassembled WGS sequence"/>
</dbReference>
<reference evidence="1 2" key="1">
    <citation type="journal article" date="2019" name="Int. J. Syst. Evol. Microbiol.">
        <title>The Global Catalogue of Microorganisms (GCM) 10K type strain sequencing project: providing services to taxonomists for standard genome sequencing and annotation.</title>
        <authorList>
            <consortium name="The Broad Institute Genomics Platform"/>
            <consortium name="The Broad Institute Genome Sequencing Center for Infectious Disease"/>
            <person name="Wu L."/>
            <person name="Ma J."/>
        </authorList>
    </citation>
    <scope>NUCLEOTIDE SEQUENCE [LARGE SCALE GENOMIC DNA]</scope>
    <source>
        <strain evidence="1 2">JCM 16083</strain>
    </source>
</reference>
<organism evidence="1 2">
    <name type="scientific">Wandonia haliotis</name>
    <dbReference type="NCBI Taxonomy" id="574963"/>
    <lineage>
        <taxon>Bacteria</taxon>
        <taxon>Pseudomonadati</taxon>
        <taxon>Bacteroidota</taxon>
        <taxon>Flavobacteriia</taxon>
        <taxon>Flavobacteriales</taxon>
        <taxon>Crocinitomicaceae</taxon>
        <taxon>Wandonia</taxon>
    </lineage>
</organism>
<comment type="caution">
    <text evidence="1">The sequence shown here is derived from an EMBL/GenBank/DDBJ whole genome shotgun (WGS) entry which is preliminary data.</text>
</comment>
<name>A0ABN1MQ81_9FLAO</name>